<evidence type="ECO:0000256" key="1">
    <source>
        <dbReference type="SAM" id="MobiDB-lite"/>
    </source>
</evidence>
<dbReference type="EMBL" id="MN740364">
    <property type="protein sequence ID" value="QHU02839.1"/>
    <property type="molecule type" value="Genomic_DNA"/>
</dbReference>
<feature type="region of interest" description="Disordered" evidence="1">
    <location>
        <begin position="191"/>
        <end position="220"/>
    </location>
</feature>
<evidence type="ECO:0000313" key="2">
    <source>
        <dbReference type="EMBL" id="QHU02839.1"/>
    </source>
</evidence>
<organism evidence="2">
    <name type="scientific">viral metagenome</name>
    <dbReference type="NCBI Taxonomy" id="1070528"/>
    <lineage>
        <taxon>unclassified sequences</taxon>
        <taxon>metagenomes</taxon>
        <taxon>organismal metagenomes</taxon>
    </lineage>
</organism>
<protein>
    <submittedName>
        <fullName evidence="2">Uncharacterized protein</fullName>
    </submittedName>
</protein>
<feature type="compositionally biased region" description="Gly residues" evidence="1">
    <location>
        <begin position="194"/>
        <end position="210"/>
    </location>
</feature>
<feature type="region of interest" description="Disordered" evidence="1">
    <location>
        <begin position="142"/>
        <end position="165"/>
    </location>
</feature>
<dbReference type="AlphaFoldDB" id="A0A6C0JB05"/>
<reference evidence="2" key="1">
    <citation type="journal article" date="2020" name="Nature">
        <title>Giant virus diversity and host interactions through global metagenomics.</title>
        <authorList>
            <person name="Schulz F."/>
            <person name="Roux S."/>
            <person name="Paez-Espino D."/>
            <person name="Jungbluth S."/>
            <person name="Walsh D.A."/>
            <person name="Denef V.J."/>
            <person name="McMahon K.D."/>
            <person name="Konstantinidis K.T."/>
            <person name="Eloe-Fadrosh E.A."/>
            <person name="Kyrpides N.C."/>
            <person name="Woyke T."/>
        </authorList>
    </citation>
    <scope>NUCLEOTIDE SEQUENCE</scope>
    <source>
        <strain evidence="2">GVMAG-M-3300025880-76</strain>
    </source>
</reference>
<accession>A0A6C0JB05</accession>
<name>A0A6C0JB05_9ZZZZ</name>
<sequence>MAIYTDNSVDIQELFKQDSGRYTANLTTIPIISGVKIGCYGFNGMAGHRQNSDGKHSSTGECGDGGNGGAINFKVVGDTFHGHIFEVYHWRDIDNINGGRGGFKQNSDDAEQGGAGGGGIILYDKTTDTVIAMLGGGGGGGGSGVRNGHDHGGNGGSAGRLTPSDEGTITIGTNVYYFKAGLHGQDVAQSTSGWGMGGQTGTRENGGAGGNDAAIGGAPNSNGAQANGGYKGYASALVGGLRLAGGGGGRQSKYGSGAGGGGGFTGGGGGGGGTFHIINGYGGGGGGGGGTTIMLKHDDITIEPIATTVNRRIIIDYGSCVTNYKVKGVNVFFDEEFNNYYKHNGNAINITIPPNNITIPQIEWHLNVGQIAGVAQIA</sequence>
<proteinExistence type="predicted"/>